<evidence type="ECO:0000313" key="4">
    <source>
        <dbReference type="Proteomes" id="UP001500897"/>
    </source>
</evidence>
<evidence type="ECO:0000256" key="1">
    <source>
        <dbReference type="SAM" id="Phobius"/>
    </source>
</evidence>
<reference evidence="3 4" key="1">
    <citation type="journal article" date="2019" name="Int. J. Syst. Evol. Microbiol.">
        <title>The Global Catalogue of Microorganisms (GCM) 10K type strain sequencing project: providing services to taxonomists for standard genome sequencing and annotation.</title>
        <authorList>
            <consortium name="The Broad Institute Genomics Platform"/>
            <consortium name="The Broad Institute Genome Sequencing Center for Infectious Disease"/>
            <person name="Wu L."/>
            <person name="Ma J."/>
        </authorList>
    </citation>
    <scope>NUCLEOTIDE SEQUENCE [LARGE SCALE GENOMIC DNA]</scope>
    <source>
        <strain evidence="3 4">JCM 14559</strain>
    </source>
</reference>
<keyword evidence="1" id="KW-1133">Transmembrane helix</keyword>
<dbReference type="InterPro" id="IPR021994">
    <property type="entry name" value="DUF3592"/>
</dbReference>
<keyword evidence="1" id="KW-0472">Membrane</keyword>
<protein>
    <recommendedName>
        <fullName evidence="2">DUF3592 domain-containing protein</fullName>
    </recommendedName>
</protein>
<evidence type="ECO:0000313" key="3">
    <source>
        <dbReference type="EMBL" id="GAA2106199.1"/>
    </source>
</evidence>
<comment type="caution">
    <text evidence="3">The sequence shown here is derived from an EMBL/GenBank/DDBJ whole genome shotgun (WGS) entry which is preliminary data.</text>
</comment>
<feature type="transmembrane region" description="Helical" evidence="1">
    <location>
        <begin position="112"/>
        <end position="134"/>
    </location>
</feature>
<organism evidence="3 4">
    <name type="scientific">Kitasatospora saccharophila</name>
    <dbReference type="NCBI Taxonomy" id="407973"/>
    <lineage>
        <taxon>Bacteria</taxon>
        <taxon>Bacillati</taxon>
        <taxon>Actinomycetota</taxon>
        <taxon>Actinomycetes</taxon>
        <taxon>Kitasatosporales</taxon>
        <taxon>Streptomycetaceae</taxon>
        <taxon>Kitasatospora</taxon>
    </lineage>
</organism>
<feature type="transmembrane region" description="Helical" evidence="1">
    <location>
        <begin position="6"/>
        <end position="30"/>
    </location>
</feature>
<keyword evidence="4" id="KW-1185">Reference proteome</keyword>
<gene>
    <name evidence="3" type="ORF">GCM10009759_44120</name>
</gene>
<dbReference type="EMBL" id="BAAANS010000030">
    <property type="protein sequence ID" value="GAA2106199.1"/>
    <property type="molecule type" value="Genomic_DNA"/>
</dbReference>
<evidence type="ECO:0000259" key="2">
    <source>
        <dbReference type="Pfam" id="PF12158"/>
    </source>
</evidence>
<feature type="domain" description="DUF3592" evidence="2">
    <location>
        <begin position="43"/>
        <end position="105"/>
    </location>
</feature>
<proteinExistence type="predicted"/>
<sequence length="155" mass="16493">MADTAMLVAGLITGPAGLAVLGAGIPGALLRGRRWASEGLTAEARCLETYVKNHRHEDRSTSSRWAIVEYRTPDGSAHRSHLLARDLVVGDELTVRYRPRNPKKTFRAGESVGTVALVVVCVIVGAALLTAAAITLSKGLQPDPPALDRWGYPVG</sequence>
<keyword evidence="1" id="KW-0812">Transmembrane</keyword>
<dbReference type="Pfam" id="PF12158">
    <property type="entry name" value="DUF3592"/>
    <property type="match status" value="1"/>
</dbReference>
<name>A0ABN2X6S9_9ACTN</name>
<accession>A0ABN2X6S9</accession>
<dbReference type="RefSeq" id="WP_344554213.1">
    <property type="nucleotide sequence ID" value="NZ_BAAANS010000030.1"/>
</dbReference>
<dbReference type="Proteomes" id="UP001500897">
    <property type="component" value="Unassembled WGS sequence"/>
</dbReference>